<dbReference type="Gene3D" id="3.40.395.10">
    <property type="entry name" value="Adenoviral Proteinase, Chain A"/>
    <property type="match status" value="1"/>
</dbReference>
<dbReference type="Proteomes" id="UP000076874">
    <property type="component" value="Unassembled WGS sequence"/>
</dbReference>
<comment type="caution">
    <text evidence="1">The sequence shown here is derived from an EMBL/GenBank/DDBJ whole genome shotgun (WGS) entry which is preliminary data.</text>
</comment>
<evidence type="ECO:0000313" key="1">
    <source>
        <dbReference type="EMBL" id="OAA54779.1"/>
    </source>
</evidence>
<accession>A0A167MUU0</accession>
<organism evidence="1 2">
    <name type="scientific">Niveomyces insectorum RCEF 264</name>
    <dbReference type="NCBI Taxonomy" id="1081102"/>
    <lineage>
        <taxon>Eukaryota</taxon>
        <taxon>Fungi</taxon>
        <taxon>Dikarya</taxon>
        <taxon>Ascomycota</taxon>
        <taxon>Pezizomycotina</taxon>
        <taxon>Sordariomycetes</taxon>
        <taxon>Hypocreomycetidae</taxon>
        <taxon>Hypocreales</taxon>
        <taxon>Cordycipitaceae</taxon>
        <taxon>Niveomyces</taxon>
    </lineage>
</organism>
<sequence length="303" mass="34381">MRIEWAEFTLHTNRVLFEEDELVVVSGRERVFSETVVNLVLQHLANQFTFDSIAFTFRSNGWWYIVIKPNILNNNQWIVVLLDKTPSPKKWPTETETEFLRFSNAGHCHKDNNFFIFPCLEAIAADLPKFCAAIRNSQTLATDVLPIIAIVEGVVKAALSSEDNGAHTAIDIKLDSEDGNKTNGDDNIQIKKTRGSTSRDTYLELVQGVPTRDNINTLDDKQWLNDVMINYGLYVLGRRHSKGVFFYTTFLVEELLQKTSCAGWTKHANPAGLHYRADPRLWVRYATAPRRASVCGESRGSAR</sequence>
<dbReference type="AlphaFoldDB" id="A0A167MUU0"/>
<keyword evidence="2" id="KW-1185">Reference proteome</keyword>
<name>A0A167MUU0_9HYPO</name>
<reference evidence="1 2" key="1">
    <citation type="journal article" date="2016" name="Genome Biol. Evol.">
        <title>Divergent and convergent evolution of fungal pathogenicity.</title>
        <authorList>
            <person name="Shang Y."/>
            <person name="Xiao G."/>
            <person name="Zheng P."/>
            <person name="Cen K."/>
            <person name="Zhan S."/>
            <person name="Wang C."/>
        </authorList>
    </citation>
    <scope>NUCLEOTIDE SEQUENCE [LARGE SCALE GENOMIC DNA]</scope>
    <source>
        <strain evidence="1 2">RCEF 264</strain>
    </source>
</reference>
<gene>
    <name evidence="1" type="ORF">SPI_08650</name>
</gene>
<dbReference type="EMBL" id="AZHD01000022">
    <property type="protein sequence ID" value="OAA54779.1"/>
    <property type="molecule type" value="Genomic_DNA"/>
</dbReference>
<dbReference type="OrthoDB" id="1939479at2759"/>
<proteinExistence type="predicted"/>
<evidence type="ECO:0000313" key="2">
    <source>
        <dbReference type="Proteomes" id="UP000076874"/>
    </source>
</evidence>
<protein>
    <submittedName>
        <fullName evidence="1">Uncharacterized protein</fullName>
    </submittedName>
</protein>